<protein>
    <submittedName>
        <fullName evidence="6">DUF4870 domain-containing protein</fullName>
    </submittedName>
</protein>
<evidence type="ECO:0000313" key="7">
    <source>
        <dbReference type="Proteomes" id="UP000274033"/>
    </source>
</evidence>
<reference evidence="6 7" key="1">
    <citation type="journal article" date="2013" name="J. Microbiol.">
        <title>Lysinibacillus chungkukjangi sp. nov., isolated from Chungkukjang, Korean fermented soybean food.</title>
        <authorList>
            <person name="Kim S.J."/>
            <person name="Jang Y.H."/>
            <person name="Hamada M."/>
            <person name="Ahn J.H."/>
            <person name="Weon H.Y."/>
            <person name="Suzuki K."/>
            <person name="Whang K.S."/>
            <person name="Kwon S.W."/>
        </authorList>
    </citation>
    <scope>NUCLEOTIDE SEQUENCE [LARGE SCALE GENOMIC DNA]</scope>
    <source>
        <strain evidence="6 7">MCCC 1A12701</strain>
    </source>
</reference>
<evidence type="ECO:0000313" key="6">
    <source>
        <dbReference type="EMBL" id="RQW75250.1"/>
    </source>
</evidence>
<dbReference type="InterPro" id="IPR019109">
    <property type="entry name" value="MamF_MmsF"/>
</dbReference>
<gene>
    <name evidence="6" type="ORF">EBB45_07785</name>
</gene>
<evidence type="ECO:0000256" key="5">
    <source>
        <dbReference type="SAM" id="Phobius"/>
    </source>
</evidence>
<dbReference type="RefSeq" id="WP_124763907.1">
    <property type="nucleotide sequence ID" value="NZ_JAFBDY010000004.1"/>
</dbReference>
<evidence type="ECO:0000256" key="3">
    <source>
        <dbReference type="ARBA" id="ARBA00022989"/>
    </source>
</evidence>
<comment type="caution">
    <text evidence="6">The sequence shown here is derived from an EMBL/GenBank/DDBJ whole genome shotgun (WGS) entry which is preliminary data.</text>
</comment>
<keyword evidence="3 5" id="KW-1133">Transmembrane helix</keyword>
<sequence>MEQQSKVISAISYLSIFFAPFLLPLILYFVTKDQEVKFHAKRALISHSIPTILGLFYGVLIIVFSFTASMDNGDFIFISIIISTLIYFAITIIITAWNIFQAVRVFRRELIS</sequence>
<keyword evidence="2 5" id="KW-0812">Transmembrane</keyword>
<feature type="transmembrane region" description="Helical" evidence="5">
    <location>
        <begin position="12"/>
        <end position="30"/>
    </location>
</feature>
<keyword evidence="7" id="KW-1185">Reference proteome</keyword>
<dbReference type="Proteomes" id="UP000274033">
    <property type="component" value="Unassembled WGS sequence"/>
</dbReference>
<dbReference type="EMBL" id="RRCT01000005">
    <property type="protein sequence ID" value="RQW75250.1"/>
    <property type="molecule type" value="Genomic_DNA"/>
</dbReference>
<feature type="transmembrane region" description="Helical" evidence="5">
    <location>
        <begin position="75"/>
        <end position="100"/>
    </location>
</feature>
<dbReference type="OrthoDB" id="2328241at2"/>
<comment type="subcellular location">
    <subcellularLocation>
        <location evidence="1">Membrane</location>
        <topology evidence="1">Multi-pass membrane protein</topology>
    </subcellularLocation>
</comment>
<evidence type="ECO:0000256" key="1">
    <source>
        <dbReference type="ARBA" id="ARBA00004141"/>
    </source>
</evidence>
<evidence type="ECO:0000256" key="4">
    <source>
        <dbReference type="ARBA" id="ARBA00023136"/>
    </source>
</evidence>
<dbReference type="AlphaFoldDB" id="A0A3N9UGM2"/>
<dbReference type="Pfam" id="PF09685">
    <property type="entry name" value="MamF_MmsF"/>
    <property type="match status" value="1"/>
</dbReference>
<keyword evidence="4 5" id="KW-0472">Membrane</keyword>
<accession>A0A3N9UGM2</accession>
<feature type="transmembrane region" description="Helical" evidence="5">
    <location>
        <begin position="51"/>
        <end position="69"/>
    </location>
</feature>
<organism evidence="6 7">
    <name type="scientific">Lysinibacillus composti</name>
    <dbReference type="NCBI Taxonomy" id="720633"/>
    <lineage>
        <taxon>Bacteria</taxon>
        <taxon>Bacillati</taxon>
        <taxon>Bacillota</taxon>
        <taxon>Bacilli</taxon>
        <taxon>Bacillales</taxon>
        <taxon>Bacillaceae</taxon>
        <taxon>Lysinibacillus</taxon>
    </lineage>
</organism>
<evidence type="ECO:0000256" key="2">
    <source>
        <dbReference type="ARBA" id="ARBA00022692"/>
    </source>
</evidence>
<proteinExistence type="predicted"/>
<name>A0A3N9UGM2_9BACI</name>